<accession>A0A0M3JNU5</accession>
<gene>
    <name evidence="1" type="ORF">ASIM_LOCUS9073</name>
</gene>
<proteinExistence type="predicted"/>
<reference evidence="1 2" key="2">
    <citation type="submission" date="2018-11" db="EMBL/GenBank/DDBJ databases">
        <authorList>
            <consortium name="Pathogen Informatics"/>
        </authorList>
    </citation>
    <scope>NUCLEOTIDE SEQUENCE [LARGE SCALE GENOMIC DNA]</scope>
</reference>
<evidence type="ECO:0000313" key="3">
    <source>
        <dbReference type="WBParaSite" id="ASIM_0000933701-mRNA-1"/>
    </source>
</evidence>
<sequence length="43" mass="4883">MAVRIRPSKVPSSQLITSNWSIINNVHVITVLSLRYQSVQCSR</sequence>
<dbReference type="WBParaSite" id="ASIM_0000933701-mRNA-1">
    <property type="protein sequence ID" value="ASIM_0000933701-mRNA-1"/>
    <property type="gene ID" value="ASIM_0000933701"/>
</dbReference>
<name>A0A0M3JNU5_ANISI</name>
<evidence type="ECO:0000313" key="1">
    <source>
        <dbReference type="EMBL" id="VDK36570.1"/>
    </source>
</evidence>
<dbReference type="AlphaFoldDB" id="A0A0M3JNU5"/>
<keyword evidence="2" id="KW-1185">Reference proteome</keyword>
<reference evidence="3" key="1">
    <citation type="submission" date="2017-02" db="UniProtKB">
        <authorList>
            <consortium name="WormBaseParasite"/>
        </authorList>
    </citation>
    <scope>IDENTIFICATION</scope>
</reference>
<dbReference type="Proteomes" id="UP000267096">
    <property type="component" value="Unassembled WGS sequence"/>
</dbReference>
<protein>
    <submittedName>
        <fullName evidence="1 3">Uncharacterized protein</fullName>
    </submittedName>
</protein>
<evidence type="ECO:0000313" key="2">
    <source>
        <dbReference type="Proteomes" id="UP000267096"/>
    </source>
</evidence>
<dbReference type="EMBL" id="UYRR01026519">
    <property type="protein sequence ID" value="VDK36570.1"/>
    <property type="molecule type" value="Genomic_DNA"/>
</dbReference>
<organism evidence="3">
    <name type="scientific">Anisakis simplex</name>
    <name type="common">Herring worm</name>
    <dbReference type="NCBI Taxonomy" id="6269"/>
    <lineage>
        <taxon>Eukaryota</taxon>
        <taxon>Metazoa</taxon>
        <taxon>Ecdysozoa</taxon>
        <taxon>Nematoda</taxon>
        <taxon>Chromadorea</taxon>
        <taxon>Rhabditida</taxon>
        <taxon>Spirurina</taxon>
        <taxon>Ascaridomorpha</taxon>
        <taxon>Ascaridoidea</taxon>
        <taxon>Anisakidae</taxon>
        <taxon>Anisakis</taxon>
        <taxon>Anisakis simplex complex</taxon>
    </lineage>
</organism>